<evidence type="ECO:0000256" key="1">
    <source>
        <dbReference type="SAM" id="MobiDB-lite"/>
    </source>
</evidence>
<sequence length="131" mass="14812">MGYSIGWDSDNTRWKGYGVPCTCEHPGCNAEIDRGMSYLCEGCGLAFCGSHNTFNFCERCLDEDALDADVEELAAKPDATPFPAKPEHPEWLDHLRTDESWAEWRAKPENMQQLESWERATQAAKQGEVRP</sequence>
<dbReference type="RefSeq" id="WP_370893987.1">
    <property type="nucleotide sequence ID" value="NZ_JBGJLT010000022.1"/>
</dbReference>
<feature type="region of interest" description="Disordered" evidence="1">
    <location>
        <begin position="108"/>
        <end position="131"/>
    </location>
</feature>
<proteinExistence type="predicted"/>
<comment type="caution">
    <text evidence="2">The sequence shown here is derived from an EMBL/GenBank/DDBJ whole genome shotgun (WGS) entry which is preliminary data.</text>
</comment>
<name>A0ABV4ICJ7_9BURK</name>
<organism evidence="2 3">
    <name type="scientific">Comamonas jiangduensis</name>
    <dbReference type="NCBI Taxonomy" id="1194168"/>
    <lineage>
        <taxon>Bacteria</taxon>
        <taxon>Pseudomonadati</taxon>
        <taxon>Pseudomonadota</taxon>
        <taxon>Betaproteobacteria</taxon>
        <taxon>Burkholderiales</taxon>
        <taxon>Comamonadaceae</taxon>
        <taxon>Comamonas</taxon>
    </lineage>
</organism>
<gene>
    <name evidence="2" type="ORF">ACBP88_08845</name>
</gene>
<reference evidence="2 3" key="1">
    <citation type="submission" date="2024-08" db="EMBL/GenBank/DDBJ databases">
        <authorList>
            <person name="Feng Z."/>
            <person name="Ronholm J."/>
        </authorList>
    </citation>
    <scope>NUCLEOTIDE SEQUENCE [LARGE SCALE GENOMIC DNA]</scope>
    <source>
        <strain evidence="2 3">4-AB0-8</strain>
    </source>
</reference>
<dbReference type="EMBL" id="JBGJLR010000008">
    <property type="protein sequence ID" value="MEZ2739560.1"/>
    <property type="molecule type" value="Genomic_DNA"/>
</dbReference>
<evidence type="ECO:0000313" key="3">
    <source>
        <dbReference type="Proteomes" id="UP001567350"/>
    </source>
</evidence>
<protein>
    <submittedName>
        <fullName evidence="2">Uncharacterized protein</fullName>
    </submittedName>
</protein>
<accession>A0ABV4ICJ7</accession>
<evidence type="ECO:0000313" key="2">
    <source>
        <dbReference type="EMBL" id="MEZ2739560.1"/>
    </source>
</evidence>
<dbReference type="Proteomes" id="UP001567350">
    <property type="component" value="Unassembled WGS sequence"/>
</dbReference>
<keyword evidence="3" id="KW-1185">Reference proteome</keyword>